<dbReference type="Gene3D" id="3.40.50.300">
    <property type="entry name" value="P-loop containing nucleotide triphosphate hydrolases"/>
    <property type="match status" value="1"/>
</dbReference>
<feature type="region of interest" description="Disordered" evidence="3">
    <location>
        <begin position="177"/>
        <end position="198"/>
    </location>
</feature>
<gene>
    <name evidence="5" type="ORF">AAC691_05300</name>
</gene>
<dbReference type="CDD" id="cd00267">
    <property type="entry name" value="ABC_ATPase"/>
    <property type="match status" value="1"/>
</dbReference>
<evidence type="ECO:0000256" key="3">
    <source>
        <dbReference type="SAM" id="MobiDB-lite"/>
    </source>
</evidence>
<sequence length="198" mass="21666">MSVRGLGSPFAGPFNFDVPRGECLVITGMSGTGKSVLLRMIADLDPHGGDAMLDGRSCAAMPAHRWRRQVQYLPAEPGWWSDSVLDHMPDDAATRALMARTGLRDGLLRDPVHRLSTGERQRLALVRGLRLQPQVLLLDEPCSALDEATTAKVESLLRAEKDKGAVIILVSHDPAQADRMADRRHHMEQGRFSGARAA</sequence>
<dbReference type="PANTHER" id="PTHR43119">
    <property type="entry name" value="ABC TRANSPORT PROTEIN ATP-BINDING COMPONENT-RELATED"/>
    <property type="match status" value="1"/>
</dbReference>
<name>A0ABZ3DB22_9PROT</name>
<organism evidence="5 6">
    <name type="scientific">Nguyenibacter vanlangensis</name>
    <dbReference type="NCBI Taxonomy" id="1216886"/>
    <lineage>
        <taxon>Bacteria</taxon>
        <taxon>Pseudomonadati</taxon>
        <taxon>Pseudomonadota</taxon>
        <taxon>Alphaproteobacteria</taxon>
        <taxon>Acetobacterales</taxon>
        <taxon>Acetobacteraceae</taxon>
        <taxon>Nguyenibacter</taxon>
    </lineage>
</organism>
<feature type="compositionally biased region" description="Basic and acidic residues" evidence="3">
    <location>
        <begin position="177"/>
        <end position="189"/>
    </location>
</feature>
<dbReference type="EMBL" id="CP152276">
    <property type="protein sequence ID" value="XAE44989.1"/>
    <property type="molecule type" value="Genomic_DNA"/>
</dbReference>
<dbReference type="InterPro" id="IPR003593">
    <property type="entry name" value="AAA+_ATPase"/>
</dbReference>
<dbReference type="PANTHER" id="PTHR43119:SF1">
    <property type="entry name" value="ABC TRANSPORTER DOMAIN-CONTAINING PROTEIN"/>
    <property type="match status" value="1"/>
</dbReference>
<dbReference type="GO" id="GO:0005524">
    <property type="term" value="F:ATP binding"/>
    <property type="evidence" value="ECO:0007669"/>
    <property type="project" value="UniProtKB-KW"/>
</dbReference>
<dbReference type="PROSITE" id="PS50893">
    <property type="entry name" value="ABC_TRANSPORTER_2"/>
    <property type="match status" value="1"/>
</dbReference>
<evidence type="ECO:0000313" key="6">
    <source>
        <dbReference type="Proteomes" id="UP001449795"/>
    </source>
</evidence>
<proteinExistence type="predicted"/>
<keyword evidence="2 5" id="KW-0067">ATP-binding</keyword>
<dbReference type="Proteomes" id="UP001449795">
    <property type="component" value="Chromosome"/>
</dbReference>
<keyword evidence="1" id="KW-0547">Nucleotide-binding</keyword>
<dbReference type="Pfam" id="PF00005">
    <property type="entry name" value="ABC_tran"/>
    <property type="match status" value="1"/>
</dbReference>
<evidence type="ECO:0000313" key="5">
    <source>
        <dbReference type="EMBL" id="XAE44989.1"/>
    </source>
</evidence>
<evidence type="ECO:0000256" key="2">
    <source>
        <dbReference type="ARBA" id="ARBA00022840"/>
    </source>
</evidence>
<dbReference type="InterPro" id="IPR027417">
    <property type="entry name" value="P-loop_NTPase"/>
</dbReference>
<evidence type="ECO:0000256" key="1">
    <source>
        <dbReference type="ARBA" id="ARBA00022741"/>
    </source>
</evidence>
<dbReference type="SMART" id="SM00382">
    <property type="entry name" value="AAA"/>
    <property type="match status" value="1"/>
</dbReference>
<keyword evidence="6" id="KW-1185">Reference proteome</keyword>
<protein>
    <submittedName>
        <fullName evidence="5">ATP-binding cassette domain-containing protein</fullName>
    </submittedName>
</protein>
<reference evidence="5 6" key="1">
    <citation type="submission" date="2024-04" db="EMBL/GenBank/DDBJ databases">
        <title>Complete genome sequence of Nguyenibacter vanlangesis HBCM-1154, a strain capable of nitrogen fixation, IAA production, and phosphorus solubilization isolated from sugarcane soil.</title>
        <authorList>
            <person name="MY HANH P."/>
        </authorList>
    </citation>
    <scope>NUCLEOTIDE SEQUENCE [LARGE SCALE GENOMIC DNA]</scope>
    <source>
        <strain evidence="5 6">HBCM 1154</strain>
    </source>
</reference>
<evidence type="ECO:0000259" key="4">
    <source>
        <dbReference type="PROSITE" id="PS50893"/>
    </source>
</evidence>
<dbReference type="SUPFAM" id="SSF52540">
    <property type="entry name" value="P-loop containing nucleoside triphosphate hydrolases"/>
    <property type="match status" value="1"/>
</dbReference>
<feature type="domain" description="ABC transporter" evidence="4">
    <location>
        <begin position="3"/>
        <end position="197"/>
    </location>
</feature>
<dbReference type="InterPro" id="IPR003439">
    <property type="entry name" value="ABC_transporter-like_ATP-bd"/>
</dbReference>
<accession>A0ABZ3DB22</accession>